<name>A0ACC0P6G2_RHOML</name>
<sequence length="71" mass="8077">MNVERKDVQQAHCLAKRALFSFIQSRVADIHHLLNRVSVHISYSFLALILCCFNRVVNKPSGSRSWLGSAH</sequence>
<accession>A0ACC0P6G2</accession>
<protein>
    <submittedName>
        <fullName evidence="1">Uncharacterized protein</fullName>
    </submittedName>
</protein>
<gene>
    <name evidence="1" type="ORF">RHMOL_Rhmol04G0271900</name>
</gene>
<organism evidence="1 2">
    <name type="scientific">Rhododendron molle</name>
    <name type="common">Chinese azalea</name>
    <name type="synonym">Azalea mollis</name>
    <dbReference type="NCBI Taxonomy" id="49168"/>
    <lineage>
        <taxon>Eukaryota</taxon>
        <taxon>Viridiplantae</taxon>
        <taxon>Streptophyta</taxon>
        <taxon>Embryophyta</taxon>
        <taxon>Tracheophyta</taxon>
        <taxon>Spermatophyta</taxon>
        <taxon>Magnoliopsida</taxon>
        <taxon>eudicotyledons</taxon>
        <taxon>Gunneridae</taxon>
        <taxon>Pentapetalae</taxon>
        <taxon>asterids</taxon>
        <taxon>Ericales</taxon>
        <taxon>Ericaceae</taxon>
        <taxon>Ericoideae</taxon>
        <taxon>Rhodoreae</taxon>
        <taxon>Rhododendron</taxon>
    </lineage>
</organism>
<keyword evidence="2" id="KW-1185">Reference proteome</keyword>
<comment type="caution">
    <text evidence="1">The sequence shown here is derived from an EMBL/GenBank/DDBJ whole genome shotgun (WGS) entry which is preliminary data.</text>
</comment>
<dbReference type="Proteomes" id="UP001062846">
    <property type="component" value="Chromosome 4"/>
</dbReference>
<proteinExistence type="predicted"/>
<dbReference type="EMBL" id="CM046391">
    <property type="protein sequence ID" value="KAI8560619.1"/>
    <property type="molecule type" value="Genomic_DNA"/>
</dbReference>
<reference evidence="1" key="1">
    <citation type="submission" date="2022-02" db="EMBL/GenBank/DDBJ databases">
        <title>Plant Genome Project.</title>
        <authorList>
            <person name="Zhang R.-G."/>
        </authorList>
    </citation>
    <scope>NUCLEOTIDE SEQUENCE</scope>
    <source>
        <strain evidence="1">AT1</strain>
    </source>
</reference>
<evidence type="ECO:0000313" key="1">
    <source>
        <dbReference type="EMBL" id="KAI8560619.1"/>
    </source>
</evidence>
<evidence type="ECO:0000313" key="2">
    <source>
        <dbReference type="Proteomes" id="UP001062846"/>
    </source>
</evidence>